<accession>A0A1V0SEU8</accession>
<reference evidence="9" key="1">
    <citation type="journal article" date="2017" name="Science">
        <title>Giant viruses with an expanded complement of translation system components.</title>
        <authorList>
            <person name="Schulz F."/>
            <person name="Yutin N."/>
            <person name="Ivanova N.N."/>
            <person name="Ortega D.R."/>
            <person name="Lee T.K."/>
            <person name="Vierheilig J."/>
            <person name="Daims H."/>
            <person name="Horn M."/>
            <person name="Wagner M."/>
            <person name="Jensen G.J."/>
            <person name="Kyrpides N.C."/>
            <person name="Koonin E.V."/>
            <person name="Woyke T."/>
        </authorList>
    </citation>
    <scope>NUCLEOTIDE SEQUENCE</scope>
    <source>
        <strain evidence="9">HKV1</strain>
    </source>
</reference>
<keyword evidence="4 7" id="KW-0560">Oxidoreductase</keyword>
<keyword evidence="2 7" id="KW-0285">Flavoprotein</keyword>
<dbReference type="SUPFAM" id="SSF69000">
    <property type="entry name" value="FAD-dependent thiol oxidase"/>
    <property type="match status" value="1"/>
</dbReference>
<keyword evidence="3 7" id="KW-0274">FAD</keyword>
<dbReference type="InterPro" id="IPR017905">
    <property type="entry name" value="ERV/ALR_sulphydryl_oxidase"/>
</dbReference>
<gene>
    <name evidence="9" type="ORF">Hokovirus_1_122</name>
</gene>
<dbReference type="InterPro" id="IPR036774">
    <property type="entry name" value="ERV/ALR_sulphydryl_oxid_sf"/>
</dbReference>
<dbReference type="PROSITE" id="PS51324">
    <property type="entry name" value="ERV_ALR"/>
    <property type="match status" value="1"/>
</dbReference>
<evidence type="ECO:0000313" key="9">
    <source>
        <dbReference type="EMBL" id="ARF10243.1"/>
    </source>
</evidence>
<name>A0A1V0SEU8_9VIRU</name>
<comment type="catalytic activity">
    <reaction evidence="6 7">
        <text>2 R'C(R)SH + O2 = R'C(R)S-S(R)CR' + H2O2</text>
        <dbReference type="Rhea" id="RHEA:17357"/>
        <dbReference type="ChEBI" id="CHEBI:15379"/>
        <dbReference type="ChEBI" id="CHEBI:16240"/>
        <dbReference type="ChEBI" id="CHEBI:16520"/>
        <dbReference type="ChEBI" id="CHEBI:17412"/>
        <dbReference type="EC" id="1.8.3.2"/>
    </reaction>
</comment>
<evidence type="ECO:0000256" key="5">
    <source>
        <dbReference type="ARBA" id="ARBA00023157"/>
    </source>
</evidence>
<evidence type="ECO:0000256" key="2">
    <source>
        <dbReference type="ARBA" id="ARBA00022630"/>
    </source>
</evidence>
<comment type="cofactor">
    <cofactor evidence="1 7">
        <name>FAD</name>
        <dbReference type="ChEBI" id="CHEBI:57692"/>
    </cofactor>
</comment>
<dbReference type="EMBL" id="KY684103">
    <property type="protein sequence ID" value="ARF10243.1"/>
    <property type="molecule type" value="Genomic_DNA"/>
</dbReference>
<evidence type="ECO:0000256" key="1">
    <source>
        <dbReference type="ARBA" id="ARBA00001974"/>
    </source>
</evidence>
<feature type="domain" description="ERV/ALR sulfhydryl oxidase" evidence="8">
    <location>
        <begin position="5"/>
        <end position="109"/>
    </location>
</feature>
<keyword evidence="5" id="KW-1015">Disulfide bond</keyword>
<evidence type="ECO:0000256" key="3">
    <source>
        <dbReference type="ARBA" id="ARBA00022827"/>
    </source>
</evidence>
<proteinExistence type="predicted"/>
<organism evidence="9">
    <name type="scientific">Hokovirus HKV1</name>
    <dbReference type="NCBI Taxonomy" id="1977638"/>
    <lineage>
        <taxon>Viruses</taxon>
        <taxon>Varidnaviria</taxon>
        <taxon>Bamfordvirae</taxon>
        <taxon>Nucleocytoviricota</taxon>
        <taxon>Megaviricetes</taxon>
        <taxon>Imitervirales</taxon>
        <taxon>Mimiviridae</taxon>
        <taxon>Klosneuvirinae</taxon>
        <taxon>Hokovirus</taxon>
    </lineage>
</organism>
<dbReference type="Gene3D" id="1.20.120.310">
    <property type="entry name" value="ERV/ALR sulfhydryl oxidase domain"/>
    <property type="match status" value="1"/>
</dbReference>
<protein>
    <recommendedName>
        <fullName evidence="7">Sulfhydryl oxidase</fullName>
        <ecNumber evidence="7">1.8.3.2</ecNumber>
    </recommendedName>
</protein>
<evidence type="ECO:0000256" key="6">
    <source>
        <dbReference type="ARBA" id="ARBA00048864"/>
    </source>
</evidence>
<dbReference type="Pfam" id="PF04777">
    <property type="entry name" value="Evr1_Alr"/>
    <property type="match status" value="1"/>
</dbReference>
<evidence type="ECO:0000256" key="4">
    <source>
        <dbReference type="ARBA" id="ARBA00023002"/>
    </source>
</evidence>
<evidence type="ECO:0000256" key="7">
    <source>
        <dbReference type="RuleBase" id="RU371123"/>
    </source>
</evidence>
<evidence type="ECO:0000259" key="8">
    <source>
        <dbReference type="PROSITE" id="PS51324"/>
    </source>
</evidence>
<sequence>MDDNIYTNPKYWGEHYWFVMECIAYNYPDEPNENDKTRTELFYNNLQYWLPCKKCVKHYKEIIKENPVSEKLCCNTCLQKWVKDIKQKINSKTDIKINKKNIKINDKKFKVKNLNIYHSKTTK</sequence>
<dbReference type="EC" id="1.8.3.2" evidence="7"/>
<dbReference type="GO" id="GO:0016972">
    <property type="term" value="F:thiol oxidase activity"/>
    <property type="evidence" value="ECO:0007669"/>
    <property type="project" value="UniProtKB-EC"/>
</dbReference>